<dbReference type="AlphaFoldDB" id="A0A1U9QNB1"/>
<organism evidence="2 3">
    <name type="scientific">Streptomyces niveus</name>
    <name type="common">Streptomyces spheroides</name>
    <dbReference type="NCBI Taxonomy" id="193462"/>
    <lineage>
        <taxon>Bacteria</taxon>
        <taxon>Bacillati</taxon>
        <taxon>Actinomycetota</taxon>
        <taxon>Actinomycetes</taxon>
        <taxon>Kitasatosporales</taxon>
        <taxon>Streptomycetaceae</taxon>
        <taxon>Streptomyces</taxon>
    </lineage>
</organism>
<proteinExistence type="predicted"/>
<reference evidence="2 3" key="1">
    <citation type="submission" date="2016-11" db="EMBL/GenBank/DDBJ databases">
        <title>Complete genome sequence of Streptomyces niveus SCSIO 3406.</title>
        <authorList>
            <person name="Zhu Q."/>
            <person name="Cheng W."/>
            <person name="Song Y."/>
            <person name="Li Q."/>
            <person name="Ju J."/>
        </authorList>
    </citation>
    <scope>NUCLEOTIDE SEQUENCE [LARGE SCALE GENOMIC DNA]</scope>
    <source>
        <strain evidence="2 3">SCSIO 3406</strain>
    </source>
</reference>
<protein>
    <recommendedName>
        <fullName evidence="1">CHAT domain-containing protein</fullName>
    </recommendedName>
</protein>
<dbReference type="OrthoDB" id="3206999at2"/>
<name>A0A1U9QNB1_STRNV</name>
<dbReference type="Proteomes" id="UP000189677">
    <property type="component" value="Chromosome"/>
</dbReference>
<dbReference type="KEGG" id="snw:BBN63_05410"/>
<accession>A0A1U9QNB1</accession>
<evidence type="ECO:0000313" key="2">
    <source>
        <dbReference type="EMBL" id="AQU65766.1"/>
    </source>
</evidence>
<sequence length="952" mass="101886">MAIPGEPAHARDTLVRALHARLRRFTMSQDVEAVLDADATRQATRLHRALPRPDRDPEAVRLLHHLYRARALACLLQDDEAASEREQLIVDALVRFMERAGWPDEPVADTGLDVEQLTAAAHRVEALTEDAARAVTAAVEDAGATARACAACEEARDAAPRAMPHLRAGPLQLWGLVLRLRFERTGDVTDLHSCVAKLREALALAGPGHPYRRAVLSTLGVALRVRYEHSGELADLEAAVRHCRSAADWSDTKAGEARSSDGAETTAGHHHNLGLALRLRYKRLGEHDDLTQALHRHRTAVARSNAATDGFAIFQLGLANALGEALDDARTILPSAQEVSRARSERVAALAAATAHAGNPETAALTQAARASALVSANAASPTEYVTAARELRHALDALPEGNPLLAKCRLQLGRVLIKRSVEERDHRHMPEALVLLRAAARQSTADTWVRLAAAVFRGNAAMALGSPHEAADAYALAVELLPRLARPQLALSDSEFGLASATSIASDAAACALHAGDPGKALRLLEMGRGVLLAQGVHNRGNLAELRSLDGVLADRLTALRAFFDRGEPAPHGDLRHVRAREWEELLAEIRVLLPGFWRPPQLDALLEQGSRGPVVVVNVSHYGSAAFLLTPARTGGGLRVLPLPLLTPETASSHSAVLRSALSLLADPDTDLLEHPAQQRRIRDVLAWLWDAVVSPVLDAVGPVERVWWVPTGPLAVLPLHAAQPPGRPGVLDAVISSYAPTVAVLAHARRPRRHAAAPSSALIAAVPTAPGYRHLHRAAEEARHVARLFPDGRLLLDGAAHRDALEEGLRAHPATFHFSGHGVADPVAPSAGRLLAADGPLTVADIAALDLPDAHLAYLSACATAHAGLRLPDEALHLTSAVQMAGYRHVVGTLWPVDDTESLKRVRAFYGHSRWSTDPALALHETIVTARDTHPLAPSHWAGHVHSGG</sequence>
<evidence type="ECO:0000259" key="1">
    <source>
        <dbReference type="Pfam" id="PF12770"/>
    </source>
</evidence>
<dbReference type="RefSeq" id="WP_078074294.1">
    <property type="nucleotide sequence ID" value="NZ_CP018047.1"/>
</dbReference>
<feature type="domain" description="CHAT" evidence="1">
    <location>
        <begin position="686"/>
        <end position="951"/>
    </location>
</feature>
<gene>
    <name evidence="2" type="ORF">BBN63_05410</name>
</gene>
<evidence type="ECO:0000313" key="3">
    <source>
        <dbReference type="Proteomes" id="UP000189677"/>
    </source>
</evidence>
<dbReference type="InterPro" id="IPR024983">
    <property type="entry name" value="CHAT_dom"/>
</dbReference>
<dbReference type="Pfam" id="PF12770">
    <property type="entry name" value="CHAT"/>
    <property type="match status" value="1"/>
</dbReference>
<keyword evidence="3" id="KW-1185">Reference proteome</keyword>
<dbReference type="EMBL" id="CP018047">
    <property type="protein sequence ID" value="AQU65766.1"/>
    <property type="molecule type" value="Genomic_DNA"/>
</dbReference>